<gene>
    <name evidence="2" type="ORF">WCN91_01445</name>
</gene>
<dbReference type="InterPro" id="IPR038636">
    <property type="entry name" value="Wzi_sf"/>
</dbReference>
<evidence type="ECO:0000256" key="1">
    <source>
        <dbReference type="SAM" id="SignalP"/>
    </source>
</evidence>
<feature type="chain" id="PRO_5047378284" evidence="1">
    <location>
        <begin position="22"/>
        <end position="465"/>
    </location>
</feature>
<dbReference type="EMBL" id="JBCGCU010000001">
    <property type="protein sequence ID" value="MEM0514115.1"/>
    <property type="molecule type" value="Genomic_DNA"/>
</dbReference>
<keyword evidence="3" id="KW-1185">Reference proteome</keyword>
<proteinExistence type="predicted"/>
<evidence type="ECO:0000313" key="3">
    <source>
        <dbReference type="Proteomes" id="UP001447008"/>
    </source>
</evidence>
<dbReference type="Proteomes" id="UP001447008">
    <property type="component" value="Unassembled WGS sequence"/>
</dbReference>
<sequence>MTLSRCALALSALFCAAQAQAGPWIEPDSALLRSSIDMLVNQGVIKRPVNTYPLMWKGIAGDLQNVSIQDLTPQAQFAYHHVQHALKYAQQGTVSRVRVFTNSEPETFQGFGQRNQAKSGIETSGSLTGKTASAKVSVSYRDDSNDGEYVNYDGSYVAALLGNWSVSAEKINHWWGPGQENALVLSNNAQAMTGVRLTRHDTNYYGPSWLAFIGPWNFTAIAAKQQSQVSKIDEEKVEDGDFWGWRFSATPIQGLELGLSQTKSEWLHYPESISDLAMDELANEQKLSSLDIKYSTMLGTLPLSIYGEYAGHIESALIAEDGALTLGAQTHYGTEQSLLSGYIEYTDTGSECVSQLPEYNCNYGNPGIAQGYQHREQNLGPAIGADAEAVTLGATYHRMGGYGAHLKLGRIETEYLNTDISRLEIGYQQGVFGALVNITGHLWRESNDLDSDTHSALSLALEYRF</sequence>
<evidence type="ECO:0000313" key="2">
    <source>
        <dbReference type="EMBL" id="MEM0514115.1"/>
    </source>
</evidence>
<reference evidence="2 3" key="1">
    <citation type="submission" date="2024-03" db="EMBL/GenBank/DDBJ databases">
        <title>Pseudoalteromonas qingdaonensis sp. nov., isolated from the intestines of marine benthic organisms.</title>
        <authorList>
            <person name="Lin X."/>
            <person name="Fang S."/>
            <person name="Hu X."/>
        </authorList>
    </citation>
    <scope>NUCLEOTIDE SEQUENCE [LARGE SCALE GENOMIC DNA]</scope>
    <source>
        <strain evidence="2 3">YIC-827</strain>
    </source>
</reference>
<accession>A0ABU9MVS6</accession>
<protein>
    <submittedName>
        <fullName evidence="2">Capsule assembly Wzi family protein</fullName>
    </submittedName>
</protein>
<name>A0ABU9MVS6_9GAMM</name>
<dbReference type="RefSeq" id="WP_342675646.1">
    <property type="nucleotide sequence ID" value="NZ_JBCGCU010000001.1"/>
</dbReference>
<keyword evidence="1" id="KW-0732">Signal</keyword>
<organism evidence="2 3">
    <name type="scientific">Pseudoalteromonas qingdaonensis</name>
    <dbReference type="NCBI Taxonomy" id="3131913"/>
    <lineage>
        <taxon>Bacteria</taxon>
        <taxon>Pseudomonadati</taxon>
        <taxon>Pseudomonadota</taxon>
        <taxon>Gammaproteobacteria</taxon>
        <taxon>Alteromonadales</taxon>
        <taxon>Pseudoalteromonadaceae</taxon>
        <taxon>Pseudoalteromonas</taxon>
    </lineage>
</organism>
<dbReference type="Pfam" id="PF14052">
    <property type="entry name" value="Caps_assemb_Wzi"/>
    <property type="match status" value="1"/>
</dbReference>
<feature type="signal peptide" evidence="1">
    <location>
        <begin position="1"/>
        <end position="21"/>
    </location>
</feature>
<dbReference type="InterPro" id="IPR026950">
    <property type="entry name" value="Caps_assemb_Wzi"/>
</dbReference>
<dbReference type="Gene3D" id="2.40.160.130">
    <property type="entry name" value="Capsule assembly protein Wzi"/>
    <property type="match status" value="1"/>
</dbReference>
<comment type="caution">
    <text evidence="2">The sequence shown here is derived from an EMBL/GenBank/DDBJ whole genome shotgun (WGS) entry which is preliminary data.</text>
</comment>